<accession>A0ABV4CW86</accession>
<comment type="caution">
    <text evidence="4">The sequence shown here is derived from an EMBL/GenBank/DDBJ whole genome shotgun (WGS) entry which is preliminary data.</text>
</comment>
<dbReference type="Proteomes" id="UP001565200">
    <property type="component" value="Unassembled WGS sequence"/>
</dbReference>
<keyword evidence="1" id="KW-1133">Transmembrane helix</keyword>
<sequence length="318" mass="34683">MDELFNKLKNDRLTPDDLRRLKSHINSSSNDELAQYLSEDTGDNACTDDDMLRRIKKRIDSRIDTDQLKARQIRRYRIALTAASILLPIFIIASAYLYFSGRDIPDGSSAMCSVSTAAGEISTVTLPDGTAVTLNGDSRLEFHADFSVKKRRQVTFHGEAYFDVAKDADHPFEILAPEMTVEVLGTKFNIVAGDSGHPSSLTLESGKVALTATGSDEKVTLSPGERATLTPGSDKFSVDTAAIDGSTQWMAKELIFDDASPESIVAVIENHYGVKLNPAIKNKINENFSGTLPGGSLSETLETLSYIYGFDTSNPTVE</sequence>
<gene>
    <name evidence="4" type="ORF">AAK873_08525</name>
</gene>
<evidence type="ECO:0000259" key="2">
    <source>
        <dbReference type="Pfam" id="PF04773"/>
    </source>
</evidence>
<dbReference type="RefSeq" id="WP_205523805.1">
    <property type="nucleotide sequence ID" value="NZ_JBCLPP010000021.1"/>
</dbReference>
<dbReference type="Pfam" id="PF04773">
    <property type="entry name" value="FecR"/>
    <property type="match status" value="1"/>
</dbReference>
<feature type="domain" description="Protein FecR C-terminal" evidence="3">
    <location>
        <begin position="253"/>
        <end position="311"/>
    </location>
</feature>
<keyword evidence="5" id="KW-1185">Reference proteome</keyword>
<dbReference type="Pfam" id="PF16344">
    <property type="entry name" value="FecR_C"/>
    <property type="match status" value="1"/>
</dbReference>
<feature type="domain" description="FecR protein" evidence="2">
    <location>
        <begin position="114"/>
        <end position="208"/>
    </location>
</feature>
<keyword evidence="1" id="KW-0812">Transmembrane</keyword>
<organism evidence="4 5">
    <name type="scientific">Heminiphilus faecis</name>
    <dbReference type="NCBI Taxonomy" id="2601703"/>
    <lineage>
        <taxon>Bacteria</taxon>
        <taxon>Pseudomonadati</taxon>
        <taxon>Bacteroidota</taxon>
        <taxon>Bacteroidia</taxon>
        <taxon>Bacteroidales</taxon>
        <taxon>Muribaculaceae</taxon>
        <taxon>Heminiphilus</taxon>
    </lineage>
</organism>
<feature type="transmembrane region" description="Helical" evidence="1">
    <location>
        <begin position="78"/>
        <end position="99"/>
    </location>
</feature>
<name>A0ABV4CW86_9BACT</name>
<dbReference type="Gene3D" id="3.55.50.30">
    <property type="match status" value="1"/>
</dbReference>
<keyword evidence="1" id="KW-0472">Membrane</keyword>
<dbReference type="InterPro" id="IPR006860">
    <property type="entry name" value="FecR"/>
</dbReference>
<evidence type="ECO:0000313" key="4">
    <source>
        <dbReference type="EMBL" id="MEY8245657.1"/>
    </source>
</evidence>
<protein>
    <submittedName>
        <fullName evidence="4">FecR domain-containing protein</fullName>
    </submittedName>
</protein>
<dbReference type="InterPro" id="IPR032508">
    <property type="entry name" value="FecR_C"/>
</dbReference>
<evidence type="ECO:0000256" key="1">
    <source>
        <dbReference type="SAM" id="Phobius"/>
    </source>
</evidence>
<dbReference type="PANTHER" id="PTHR30273">
    <property type="entry name" value="PERIPLASMIC SIGNAL SENSOR AND SIGMA FACTOR ACTIVATOR FECR-RELATED"/>
    <property type="match status" value="1"/>
</dbReference>
<evidence type="ECO:0000259" key="3">
    <source>
        <dbReference type="Pfam" id="PF16344"/>
    </source>
</evidence>
<dbReference type="Gene3D" id="2.60.120.1440">
    <property type="match status" value="1"/>
</dbReference>
<proteinExistence type="predicted"/>
<dbReference type="PIRSF" id="PIRSF018266">
    <property type="entry name" value="FecR"/>
    <property type="match status" value="1"/>
</dbReference>
<dbReference type="InterPro" id="IPR012373">
    <property type="entry name" value="Ferrdict_sens_TM"/>
</dbReference>
<evidence type="ECO:0000313" key="5">
    <source>
        <dbReference type="Proteomes" id="UP001565200"/>
    </source>
</evidence>
<dbReference type="PANTHER" id="PTHR30273:SF2">
    <property type="entry name" value="PROTEIN FECR"/>
    <property type="match status" value="1"/>
</dbReference>
<dbReference type="EMBL" id="JBCLPP010000021">
    <property type="protein sequence ID" value="MEY8245657.1"/>
    <property type="molecule type" value="Genomic_DNA"/>
</dbReference>
<reference evidence="4 5" key="1">
    <citation type="submission" date="2024-03" db="EMBL/GenBank/DDBJ databases">
        <title>Mouse gut bacterial collection (mGBC) of GemPharmatech.</title>
        <authorList>
            <person name="He Y."/>
            <person name="Dong L."/>
            <person name="Wu D."/>
            <person name="Gao X."/>
            <person name="Lin Z."/>
        </authorList>
    </citation>
    <scope>NUCLEOTIDE SEQUENCE [LARGE SCALE GENOMIC DNA]</scope>
    <source>
        <strain evidence="4 5">54-13</strain>
    </source>
</reference>